<dbReference type="EMBL" id="JARKHV010000020">
    <property type="protein sequence ID" value="MDF4187238.1"/>
    <property type="molecule type" value="Genomic_DNA"/>
</dbReference>
<geneLocation type="plasmid" evidence="2 5">
    <name>pCTN1046</name>
</geneLocation>
<reference evidence="2 5" key="1">
    <citation type="journal article" date="2014" name="BMC Genomics">
        <title>Unusual genome complexity in Lactobacillus salivarius JCM1046.</title>
        <authorList>
            <person name="Raftis E.J."/>
            <person name="Forde B.M."/>
            <person name="Claesson M.J."/>
            <person name="O'Toole P.W."/>
        </authorList>
    </citation>
    <scope>NUCLEOTIDE SEQUENCE [LARGE SCALE GENOMIC DNA]</scope>
    <source>
        <strain evidence="2 5">JCM1046</strain>
        <plasmid evidence="2 5">pCTN1046</plasmid>
    </source>
</reference>
<feature type="transmembrane region" description="Helical" evidence="1">
    <location>
        <begin position="9"/>
        <end position="28"/>
    </location>
</feature>
<organism evidence="2 5">
    <name type="scientific">Ligilactobacillus salivarius</name>
    <dbReference type="NCBI Taxonomy" id="1624"/>
    <lineage>
        <taxon>Bacteria</taxon>
        <taxon>Bacillati</taxon>
        <taxon>Bacillota</taxon>
        <taxon>Bacilli</taxon>
        <taxon>Lactobacillales</taxon>
        <taxon>Lactobacillaceae</taxon>
        <taxon>Ligilactobacillus</taxon>
    </lineage>
</organism>
<evidence type="ECO:0000313" key="5">
    <source>
        <dbReference type="Proteomes" id="UP000029488"/>
    </source>
</evidence>
<dbReference type="Proteomes" id="UP000192575">
    <property type="component" value="Unassembled WGS sequence"/>
</dbReference>
<evidence type="ECO:0000313" key="3">
    <source>
        <dbReference type="EMBL" id="MDF4187238.1"/>
    </source>
</evidence>
<dbReference type="Proteomes" id="UP001213566">
    <property type="component" value="Unassembled WGS sequence"/>
</dbReference>
<dbReference type="EMBL" id="CP007650">
    <property type="protein sequence ID" value="AIR11916.1"/>
    <property type="molecule type" value="Genomic_DNA"/>
</dbReference>
<evidence type="ECO:0000256" key="1">
    <source>
        <dbReference type="SAM" id="Phobius"/>
    </source>
</evidence>
<protein>
    <submittedName>
        <fullName evidence="3">PH domain-containing protein</fullName>
    </submittedName>
    <submittedName>
        <fullName evidence="2">Putative membrane-associated protein</fullName>
    </submittedName>
</protein>
<feature type="transmembrane region" description="Helical" evidence="1">
    <location>
        <begin position="334"/>
        <end position="352"/>
    </location>
</feature>
<feature type="transmembrane region" description="Helical" evidence="1">
    <location>
        <begin position="169"/>
        <end position="191"/>
    </location>
</feature>
<evidence type="ECO:0000313" key="4">
    <source>
        <dbReference type="EMBL" id="OQQ88588.1"/>
    </source>
</evidence>
<reference evidence="4 6" key="2">
    <citation type="submission" date="2017-03" db="EMBL/GenBank/DDBJ databases">
        <title>Phylogenomics and comparative genomics of Lactobacillus salivarius, a mammalian gut commensal.</title>
        <authorList>
            <person name="Harris H.M."/>
        </authorList>
    </citation>
    <scope>NUCLEOTIDE SEQUENCE [LARGE SCALE GENOMIC DNA]</scope>
    <source>
        <strain evidence="4 6">JCM 1047</strain>
    </source>
</reference>
<evidence type="ECO:0000313" key="6">
    <source>
        <dbReference type="Proteomes" id="UP000192575"/>
    </source>
</evidence>
<evidence type="ECO:0000313" key="2">
    <source>
        <dbReference type="EMBL" id="AIR11916.1"/>
    </source>
</evidence>
<dbReference type="RefSeq" id="WP_044006035.1">
    <property type="nucleotide sequence ID" value="NZ_CP007650.1"/>
</dbReference>
<keyword evidence="1" id="KW-1133">Transmembrane helix</keyword>
<keyword evidence="1" id="KW-0472">Membrane</keyword>
<dbReference type="KEGG" id="lsj:LSJ_5028"/>
<feature type="transmembrane region" description="Helical" evidence="1">
    <location>
        <begin position="211"/>
        <end position="232"/>
    </location>
</feature>
<proteinExistence type="predicted"/>
<dbReference type="Proteomes" id="UP000029488">
    <property type="component" value="Plasmid pCTN1046"/>
</dbReference>
<accession>A0A089QM20</accession>
<feature type="transmembrane region" description="Helical" evidence="1">
    <location>
        <begin position="40"/>
        <end position="67"/>
    </location>
</feature>
<name>A0A089QM20_9LACO</name>
<keyword evidence="1" id="KW-0812">Transmembrane</keyword>
<dbReference type="PANTHER" id="PTHR34473">
    <property type="entry name" value="UPF0699 TRANSMEMBRANE PROTEIN YDBS"/>
    <property type="match status" value="1"/>
</dbReference>
<reference evidence="3" key="3">
    <citation type="submission" date="2023-02" db="EMBL/GenBank/DDBJ databases">
        <title>Draft Whole-Genome Sequences of competitive exclusion Lactobacillus salivarius strains for Poultry.</title>
        <authorList>
            <person name="Ma L.M."/>
            <person name="Lopez-Guerra N."/>
            <person name="Zhang G."/>
        </authorList>
    </citation>
    <scope>NUCLEOTIDE SEQUENCE</scope>
    <source>
        <strain evidence="3">Salm-9</strain>
    </source>
</reference>
<dbReference type="EMBL" id="NBEF01000044">
    <property type="protein sequence ID" value="OQQ88588.1"/>
    <property type="molecule type" value="Genomic_DNA"/>
</dbReference>
<keyword evidence="2" id="KW-0614">Plasmid</keyword>
<dbReference type="PANTHER" id="PTHR34473:SF2">
    <property type="entry name" value="UPF0699 TRANSMEMBRANE PROTEIN YDBT"/>
    <property type="match status" value="1"/>
</dbReference>
<gene>
    <name evidence="4" type="ORF">B6U56_10795</name>
    <name evidence="2" type="ORF">LSJ_5028</name>
    <name evidence="3" type="ORF">PV940_09475</name>
</gene>
<sequence>MKYRQSKKYFLLEFTSLLVASIWSYPFFKVLLLIFKNFKLALGILIIGYILSIFRIILGYFTTYFVVKDNNLYIHYGTIIIRTLHISTDNVSLIISNTRIENNFYHKLFNTKGLTIFFSGSEEEENEITFSAISPRVLNILLAFLSQNSIKKDQLYAQKSQIRDLTEKISFSTIFKTSILSSNYILIYLFLSDLLEFLNIHKSAKDYISNSLVVNLVSIVILMTLSILVQYFKYGNFTLKENDNEFIIKNGFIIRDINKIHKDNIKGIEIKSSLNMRFFKTINISAILSNENQGKSYSQNFLFPLTSLKNKNFIIQKHFPEISEDLLKNKNSIGIFRVILFLFSIIVLYMVLHTFNISWQLSLIVIYLSERHVSNILFTKVMIHGDFCKITKGFLNKKEYLLPINLIASKSQKIIGKIVVKSLTFNIQKGIKTTFINLEK</sequence>
<dbReference type="AlphaFoldDB" id="A0A089QM20"/>